<name>A0ABT1A5N4_9PSEU</name>
<proteinExistence type="predicted"/>
<dbReference type="InterPro" id="IPR020084">
    <property type="entry name" value="NUDIX_hydrolase_CS"/>
</dbReference>
<dbReference type="CDD" id="cd18876">
    <property type="entry name" value="NUDIX_Hydrolase"/>
    <property type="match status" value="1"/>
</dbReference>
<dbReference type="PANTHER" id="PTHR43046:SF12">
    <property type="entry name" value="GDP-MANNOSE MANNOSYL HYDROLASE"/>
    <property type="match status" value="1"/>
</dbReference>
<dbReference type="EMBL" id="JAGSOV010000050">
    <property type="protein sequence ID" value="MCO1658054.1"/>
    <property type="molecule type" value="Genomic_DNA"/>
</dbReference>
<dbReference type="Pfam" id="PF00293">
    <property type="entry name" value="NUDIX"/>
    <property type="match status" value="1"/>
</dbReference>
<dbReference type="SUPFAM" id="SSF55811">
    <property type="entry name" value="Nudix"/>
    <property type="match status" value="1"/>
</dbReference>
<reference evidence="5" key="1">
    <citation type="submission" date="2021-04" db="EMBL/GenBank/DDBJ databases">
        <title>Pseudonocardia sp. nov., isolated from sandy soil of mangrove forest.</title>
        <authorList>
            <person name="Zan Z."/>
            <person name="Huang R."/>
            <person name="Liu W."/>
        </authorList>
    </citation>
    <scope>NUCLEOTIDE SEQUENCE</scope>
    <source>
        <strain evidence="5">S2-4</strain>
    </source>
</reference>
<dbReference type="InterPro" id="IPR015797">
    <property type="entry name" value="NUDIX_hydrolase-like_dom_sf"/>
</dbReference>
<gene>
    <name evidence="5" type="ORF">KDL28_23620</name>
</gene>
<dbReference type="PROSITE" id="PS51462">
    <property type="entry name" value="NUDIX"/>
    <property type="match status" value="1"/>
</dbReference>
<accession>A0ABT1A5N4</accession>
<keyword evidence="2 5" id="KW-0378">Hydrolase</keyword>
<dbReference type="GO" id="GO:0016787">
    <property type="term" value="F:hydrolase activity"/>
    <property type="evidence" value="ECO:0007669"/>
    <property type="project" value="UniProtKB-KW"/>
</dbReference>
<dbReference type="Gene3D" id="3.90.79.10">
    <property type="entry name" value="Nucleoside Triphosphate Pyrophosphohydrolase"/>
    <property type="match status" value="1"/>
</dbReference>
<evidence type="ECO:0000256" key="1">
    <source>
        <dbReference type="ARBA" id="ARBA00001946"/>
    </source>
</evidence>
<evidence type="ECO:0000256" key="3">
    <source>
        <dbReference type="ARBA" id="ARBA00022842"/>
    </source>
</evidence>
<dbReference type="PROSITE" id="PS00893">
    <property type="entry name" value="NUDIX_BOX"/>
    <property type="match status" value="1"/>
</dbReference>
<comment type="caution">
    <text evidence="5">The sequence shown here is derived from an EMBL/GenBank/DDBJ whole genome shotgun (WGS) entry which is preliminary data.</text>
</comment>
<keyword evidence="6" id="KW-1185">Reference proteome</keyword>
<dbReference type="Proteomes" id="UP001165283">
    <property type="component" value="Unassembled WGS sequence"/>
</dbReference>
<dbReference type="PANTHER" id="PTHR43046">
    <property type="entry name" value="GDP-MANNOSE MANNOSYL HYDROLASE"/>
    <property type="match status" value="1"/>
</dbReference>
<comment type="cofactor">
    <cofactor evidence="1">
        <name>Mg(2+)</name>
        <dbReference type="ChEBI" id="CHEBI:18420"/>
    </cofactor>
</comment>
<sequence>MARKRMAAGVLIRDGADRVLWVEPTYKPVWEIPGGNVEADESPWDCAVREVVEEIGLHRPLGRLLVVDHVRPHGPMPEGVMFVFDGGTLEPSEVDGLVLDARELRSAALLSVADARALVTPRLADRMAAALAALHDGSTALCDDGVRVG</sequence>
<evidence type="ECO:0000259" key="4">
    <source>
        <dbReference type="PROSITE" id="PS51462"/>
    </source>
</evidence>
<evidence type="ECO:0000313" key="6">
    <source>
        <dbReference type="Proteomes" id="UP001165283"/>
    </source>
</evidence>
<evidence type="ECO:0000313" key="5">
    <source>
        <dbReference type="EMBL" id="MCO1658054.1"/>
    </source>
</evidence>
<organism evidence="5 6">
    <name type="scientific">Pseudonocardia humida</name>
    <dbReference type="NCBI Taxonomy" id="2800819"/>
    <lineage>
        <taxon>Bacteria</taxon>
        <taxon>Bacillati</taxon>
        <taxon>Actinomycetota</taxon>
        <taxon>Actinomycetes</taxon>
        <taxon>Pseudonocardiales</taxon>
        <taxon>Pseudonocardiaceae</taxon>
        <taxon>Pseudonocardia</taxon>
    </lineage>
</organism>
<evidence type="ECO:0000256" key="2">
    <source>
        <dbReference type="ARBA" id="ARBA00022801"/>
    </source>
</evidence>
<dbReference type="InterPro" id="IPR000086">
    <property type="entry name" value="NUDIX_hydrolase_dom"/>
</dbReference>
<keyword evidence="3" id="KW-0460">Magnesium</keyword>
<feature type="domain" description="Nudix hydrolase" evidence="4">
    <location>
        <begin position="3"/>
        <end position="132"/>
    </location>
</feature>
<protein>
    <submittedName>
        <fullName evidence="5">NUDIX hydrolase</fullName>
    </submittedName>
</protein>